<name>A0A5C3NNZ9_9AGAM</name>
<evidence type="ECO:0000313" key="2">
    <source>
        <dbReference type="EMBL" id="TFK55371.1"/>
    </source>
</evidence>
<gene>
    <name evidence="2" type="ORF">OE88DRAFT_1641304</name>
</gene>
<reference evidence="2 3" key="1">
    <citation type="journal article" date="2019" name="Nat. Ecol. Evol.">
        <title>Megaphylogeny resolves global patterns of mushroom evolution.</title>
        <authorList>
            <person name="Varga T."/>
            <person name="Krizsan K."/>
            <person name="Foldi C."/>
            <person name="Dima B."/>
            <person name="Sanchez-Garcia M."/>
            <person name="Sanchez-Ramirez S."/>
            <person name="Szollosi G.J."/>
            <person name="Szarkandi J.G."/>
            <person name="Papp V."/>
            <person name="Albert L."/>
            <person name="Andreopoulos W."/>
            <person name="Angelini C."/>
            <person name="Antonin V."/>
            <person name="Barry K.W."/>
            <person name="Bougher N.L."/>
            <person name="Buchanan P."/>
            <person name="Buyck B."/>
            <person name="Bense V."/>
            <person name="Catcheside P."/>
            <person name="Chovatia M."/>
            <person name="Cooper J."/>
            <person name="Damon W."/>
            <person name="Desjardin D."/>
            <person name="Finy P."/>
            <person name="Geml J."/>
            <person name="Haridas S."/>
            <person name="Hughes K."/>
            <person name="Justo A."/>
            <person name="Karasinski D."/>
            <person name="Kautmanova I."/>
            <person name="Kiss B."/>
            <person name="Kocsube S."/>
            <person name="Kotiranta H."/>
            <person name="LaButti K.M."/>
            <person name="Lechner B.E."/>
            <person name="Liimatainen K."/>
            <person name="Lipzen A."/>
            <person name="Lukacs Z."/>
            <person name="Mihaltcheva S."/>
            <person name="Morgado L.N."/>
            <person name="Niskanen T."/>
            <person name="Noordeloos M.E."/>
            <person name="Ohm R.A."/>
            <person name="Ortiz-Santana B."/>
            <person name="Ovrebo C."/>
            <person name="Racz N."/>
            <person name="Riley R."/>
            <person name="Savchenko A."/>
            <person name="Shiryaev A."/>
            <person name="Soop K."/>
            <person name="Spirin V."/>
            <person name="Szebenyi C."/>
            <person name="Tomsovsky M."/>
            <person name="Tulloss R.E."/>
            <person name="Uehling J."/>
            <person name="Grigoriev I.V."/>
            <person name="Vagvolgyi C."/>
            <person name="Papp T."/>
            <person name="Martin F.M."/>
            <person name="Miettinen O."/>
            <person name="Hibbett D.S."/>
            <person name="Nagy L.G."/>
        </authorList>
    </citation>
    <scope>NUCLEOTIDE SEQUENCE [LARGE SCALE GENOMIC DNA]</scope>
    <source>
        <strain evidence="2 3">OMC1185</strain>
    </source>
</reference>
<feature type="chain" id="PRO_5022751355" evidence="1">
    <location>
        <begin position="19"/>
        <end position="126"/>
    </location>
</feature>
<evidence type="ECO:0000256" key="1">
    <source>
        <dbReference type="SAM" id="SignalP"/>
    </source>
</evidence>
<accession>A0A5C3NNZ9</accession>
<feature type="signal peptide" evidence="1">
    <location>
        <begin position="1"/>
        <end position="18"/>
    </location>
</feature>
<dbReference type="Proteomes" id="UP000305948">
    <property type="component" value="Unassembled WGS sequence"/>
</dbReference>
<keyword evidence="3" id="KW-1185">Reference proteome</keyword>
<dbReference type="AlphaFoldDB" id="A0A5C3NNZ9"/>
<proteinExistence type="predicted"/>
<dbReference type="EMBL" id="ML213504">
    <property type="protein sequence ID" value="TFK55371.1"/>
    <property type="molecule type" value="Genomic_DNA"/>
</dbReference>
<sequence length="126" mass="14172">MWMLTLLATVIIRMPVYTVIFMEYKPINSSGNVARTHKMNAARCHCEGLPDRNRGAGTSAKMRPAKPFLASTKKGLAVYDIIHLALPEVADAPSLPATFRIRQGQNRDADKCRRHKLLPLQPERFT</sequence>
<keyword evidence="1" id="KW-0732">Signal</keyword>
<protein>
    <submittedName>
        <fullName evidence="2">Uncharacterized protein</fullName>
    </submittedName>
</protein>
<evidence type="ECO:0000313" key="3">
    <source>
        <dbReference type="Proteomes" id="UP000305948"/>
    </source>
</evidence>
<organism evidence="2 3">
    <name type="scientific">Heliocybe sulcata</name>
    <dbReference type="NCBI Taxonomy" id="5364"/>
    <lineage>
        <taxon>Eukaryota</taxon>
        <taxon>Fungi</taxon>
        <taxon>Dikarya</taxon>
        <taxon>Basidiomycota</taxon>
        <taxon>Agaricomycotina</taxon>
        <taxon>Agaricomycetes</taxon>
        <taxon>Gloeophyllales</taxon>
        <taxon>Gloeophyllaceae</taxon>
        <taxon>Heliocybe</taxon>
    </lineage>
</organism>